<dbReference type="EMBL" id="JAGFBR010000003">
    <property type="protein sequence ID" value="KAH0468911.1"/>
    <property type="molecule type" value="Genomic_DNA"/>
</dbReference>
<protein>
    <submittedName>
        <fullName evidence="3">Uncharacterized protein</fullName>
    </submittedName>
</protein>
<keyword evidence="4" id="KW-1185">Reference proteome</keyword>
<feature type="transmembrane region" description="Helical" evidence="2">
    <location>
        <begin position="21"/>
        <end position="38"/>
    </location>
</feature>
<feature type="compositionally biased region" description="Basic and acidic residues" evidence="1">
    <location>
        <begin position="116"/>
        <end position="132"/>
    </location>
</feature>
<feature type="compositionally biased region" description="Polar residues" evidence="1">
    <location>
        <begin position="386"/>
        <end position="398"/>
    </location>
</feature>
<feature type="compositionally biased region" description="Basic and acidic residues" evidence="1">
    <location>
        <begin position="418"/>
        <end position="431"/>
    </location>
</feature>
<dbReference type="AlphaFoldDB" id="A0AAV7HIZ9"/>
<feature type="compositionally biased region" description="Polar residues" evidence="1">
    <location>
        <begin position="273"/>
        <end position="285"/>
    </location>
</feature>
<gene>
    <name evidence="3" type="ORF">IEQ34_002143</name>
</gene>
<evidence type="ECO:0000256" key="2">
    <source>
        <dbReference type="SAM" id="Phobius"/>
    </source>
</evidence>
<organism evidence="3 4">
    <name type="scientific">Dendrobium chrysotoxum</name>
    <name type="common">Orchid</name>
    <dbReference type="NCBI Taxonomy" id="161865"/>
    <lineage>
        <taxon>Eukaryota</taxon>
        <taxon>Viridiplantae</taxon>
        <taxon>Streptophyta</taxon>
        <taxon>Embryophyta</taxon>
        <taxon>Tracheophyta</taxon>
        <taxon>Spermatophyta</taxon>
        <taxon>Magnoliopsida</taxon>
        <taxon>Liliopsida</taxon>
        <taxon>Asparagales</taxon>
        <taxon>Orchidaceae</taxon>
        <taxon>Epidendroideae</taxon>
        <taxon>Malaxideae</taxon>
        <taxon>Dendrobiinae</taxon>
        <taxon>Dendrobium</taxon>
    </lineage>
</organism>
<feature type="region of interest" description="Disordered" evidence="1">
    <location>
        <begin position="370"/>
        <end position="431"/>
    </location>
</feature>
<evidence type="ECO:0000313" key="3">
    <source>
        <dbReference type="EMBL" id="KAH0468911.1"/>
    </source>
</evidence>
<feature type="compositionally biased region" description="Basic and acidic residues" evidence="1">
    <location>
        <begin position="147"/>
        <end position="197"/>
    </location>
</feature>
<reference evidence="3 4" key="1">
    <citation type="journal article" date="2021" name="Hortic Res">
        <title>Chromosome-scale assembly of the Dendrobium chrysotoxum genome enhances the understanding of orchid evolution.</title>
        <authorList>
            <person name="Zhang Y."/>
            <person name="Zhang G.Q."/>
            <person name="Zhang D."/>
            <person name="Liu X.D."/>
            <person name="Xu X.Y."/>
            <person name="Sun W.H."/>
            <person name="Yu X."/>
            <person name="Zhu X."/>
            <person name="Wang Z.W."/>
            <person name="Zhao X."/>
            <person name="Zhong W.Y."/>
            <person name="Chen H."/>
            <person name="Yin W.L."/>
            <person name="Huang T."/>
            <person name="Niu S.C."/>
            <person name="Liu Z.J."/>
        </authorList>
    </citation>
    <scope>NUCLEOTIDE SEQUENCE [LARGE SCALE GENOMIC DNA]</scope>
    <source>
        <strain evidence="3">Lindl</strain>
    </source>
</reference>
<feature type="region of interest" description="Disordered" evidence="1">
    <location>
        <begin position="250"/>
        <end position="285"/>
    </location>
</feature>
<dbReference type="PANTHER" id="PTHR33700">
    <property type="entry name" value="MYB-LIKE PROTEIN X"/>
    <property type="match status" value="1"/>
</dbReference>
<keyword evidence="2" id="KW-0472">Membrane</keyword>
<evidence type="ECO:0000256" key="1">
    <source>
        <dbReference type="SAM" id="MobiDB-lite"/>
    </source>
</evidence>
<name>A0AAV7HIZ9_DENCH</name>
<comment type="caution">
    <text evidence="3">The sequence shown here is derived from an EMBL/GenBank/DDBJ whole genome shotgun (WGS) entry which is preliminary data.</text>
</comment>
<keyword evidence="2" id="KW-1133">Transmembrane helix</keyword>
<feature type="region of interest" description="Disordered" evidence="1">
    <location>
        <begin position="82"/>
        <end position="209"/>
    </location>
</feature>
<accession>A0AAV7HIZ9</accession>
<feature type="compositionally biased region" description="Acidic residues" evidence="1">
    <location>
        <begin position="98"/>
        <end position="115"/>
    </location>
</feature>
<evidence type="ECO:0000313" key="4">
    <source>
        <dbReference type="Proteomes" id="UP000775213"/>
    </source>
</evidence>
<proteinExistence type="predicted"/>
<dbReference type="PANTHER" id="PTHR33700:SF4">
    <property type="entry name" value="MYB-LIKE PROTEIN X"/>
    <property type="match status" value="1"/>
</dbReference>
<keyword evidence="2" id="KW-0812">Transmembrane</keyword>
<sequence length="431" mass="48756">MMRQSSSRNQRYKGGLRFRHFLQICLLLAICIWLVYQVKHSHDKKRAFVERKEVEDQAFSFRFGRKDLPSVKGDELMRETHDVDEDEFQEQEMKKEDAQDEEGGGDVDDWIDEQDRDQRGEENELEVELKNEEENESLVGEANSVDLLEHVDNVLDARDENNKRDNASRSVTHETHMTESEAAHADARGLDEEKPNDIDANLKASSSNVSADVSNKIYNSSNNGDLNGFIGNHSNIDFGENATLHEAADHSMNGTSSKKSESVFGVSNHENDSNSSPISVEENNSNVLRTNSTTIILPMVTTISTTNLSESLMENRNLSTVADSPSYKEILVNETASLMVVGQKHTIQNATTEENHAKSKDLVVEFEHHLKSKSSEEQESDDQFSTISFSKNEVSLSQTTLTEEEREARTDLSTLPENHNDIRHDYEETEE</sequence>
<dbReference type="Proteomes" id="UP000775213">
    <property type="component" value="Unassembled WGS sequence"/>
</dbReference>